<organism evidence="1 2">
    <name type="scientific">Phaeosphaeria nodorum (strain SN15 / ATCC MYA-4574 / FGSC 10173)</name>
    <name type="common">Glume blotch fungus</name>
    <name type="synonym">Parastagonospora nodorum</name>
    <dbReference type="NCBI Taxonomy" id="321614"/>
    <lineage>
        <taxon>Eukaryota</taxon>
        <taxon>Fungi</taxon>
        <taxon>Dikarya</taxon>
        <taxon>Ascomycota</taxon>
        <taxon>Pezizomycotina</taxon>
        <taxon>Dothideomycetes</taxon>
        <taxon>Pleosporomycetidae</taxon>
        <taxon>Pleosporales</taxon>
        <taxon>Pleosporineae</taxon>
        <taxon>Phaeosphaeriaceae</taxon>
        <taxon>Parastagonospora</taxon>
    </lineage>
</organism>
<accession>A0A7U2EYW1</accession>
<dbReference type="EMBL" id="CP069027">
    <property type="protein sequence ID" value="QRC95604.1"/>
    <property type="molecule type" value="Genomic_DNA"/>
</dbReference>
<evidence type="ECO:0000313" key="1">
    <source>
        <dbReference type="EMBL" id="QRC95604.1"/>
    </source>
</evidence>
<name>A0A7U2EYW1_PHANO</name>
<evidence type="ECO:0000313" key="2">
    <source>
        <dbReference type="Proteomes" id="UP000663193"/>
    </source>
</evidence>
<dbReference type="VEuPathDB" id="FungiDB:JI435_407590"/>
<dbReference type="AlphaFoldDB" id="A0A7U2EYW1"/>
<keyword evidence="2" id="KW-1185">Reference proteome</keyword>
<protein>
    <submittedName>
        <fullName evidence="1">Uncharacterized protein</fullName>
    </submittedName>
</protein>
<reference evidence="2" key="1">
    <citation type="journal article" date="2021" name="BMC Genomics">
        <title>Chromosome-level genome assembly and manually-curated proteome of model necrotroph Parastagonospora nodorum Sn15 reveals a genome-wide trove of candidate effector homologs, and redundancy of virulence-related functions within an accessory chromosome.</title>
        <authorList>
            <person name="Bertazzoni S."/>
            <person name="Jones D.A.B."/>
            <person name="Phan H.T."/>
            <person name="Tan K.-C."/>
            <person name="Hane J.K."/>
        </authorList>
    </citation>
    <scope>NUCLEOTIDE SEQUENCE [LARGE SCALE GENOMIC DNA]</scope>
    <source>
        <strain evidence="2">SN15 / ATCC MYA-4574 / FGSC 10173)</strain>
    </source>
</reference>
<dbReference type="Proteomes" id="UP000663193">
    <property type="component" value="Chromosome 5"/>
</dbReference>
<proteinExistence type="predicted"/>
<sequence>MLACDANPALAVPIDLTTICLFRVHTDVLESKMVCEVQSDCPLHKLVTVKCFSPFIAISSKTCISHV</sequence>
<gene>
    <name evidence="1" type="ORF">JI435_407590</name>
</gene>